<organism evidence="2">
    <name type="scientific">marine metagenome</name>
    <dbReference type="NCBI Taxonomy" id="408172"/>
    <lineage>
        <taxon>unclassified sequences</taxon>
        <taxon>metagenomes</taxon>
        <taxon>ecological metagenomes</taxon>
    </lineage>
</organism>
<proteinExistence type="predicted"/>
<evidence type="ECO:0000256" key="1">
    <source>
        <dbReference type="SAM" id="MobiDB-lite"/>
    </source>
</evidence>
<reference evidence="2" key="1">
    <citation type="submission" date="2018-05" db="EMBL/GenBank/DDBJ databases">
        <authorList>
            <person name="Lanie J.A."/>
            <person name="Ng W.-L."/>
            <person name="Kazmierczak K.M."/>
            <person name="Andrzejewski T.M."/>
            <person name="Davidsen T.M."/>
            <person name="Wayne K.J."/>
            <person name="Tettelin H."/>
            <person name="Glass J.I."/>
            <person name="Rusch D."/>
            <person name="Podicherti R."/>
            <person name="Tsui H.-C.T."/>
            <person name="Winkler M.E."/>
        </authorList>
    </citation>
    <scope>NUCLEOTIDE SEQUENCE</scope>
</reference>
<evidence type="ECO:0000313" key="2">
    <source>
        <dbReference type="EMBL" id="SVC63219.1"/>
    </source>
</evidence>
<feature type="region of interest" description="Disordered" evidence="1">
    <location>
        <begin position="304"/>
        <end position="364"/>
    </location>
</feature>
<feature type="non-terminal residue" evidence="2">
    <location>
        <position position="364"/>
    </location>
</feature>
<dbReference type="AlphaFoldDB" id="A0A382NPV5"/>
<protein>
    <submittedName>
        <fullName evidence="2">Uncharacterized protein</fullName>
    </submittedName>
</protein>
<feature type="non-terminal residue" evidence="2">
    <location>
        <position position="1"/>
    </location>
</feature>
<gene>
    <name evidence="2" type="ORF">METZ01_LOCUS316073</name>
</gene>
<accession>A0A382NPV5</accession>
<name>A0A382NPV5_9ZZZZ</name>
<sequence>NRWLPFIGCWEPMDTGEDVSLLCFRAEGSSVEMFNVTDGEVAATEQLVADGQRRSVTAEGCTGGEGVDFSADGQRLFTNSAFQCDGEVRSGSGVMSFISPTQWIDVRSLEISGDPVSWVQRYELADVETLADQGIEDFARSNRVMIRTMRSRAARDIDIQDVEEAVERINARAAEVWVAAHETPFELSGSELVRLVDNGVPESVIDVMLAVSYPNQVMVTPEGAAAEAAVSDEYAMRYPSYAGYPGYRGFRSYLWDPLYSPMGYSYGLGYGYSPFGYYGYGAGYGRGFGGYYGYTPVGVVIQPRAPSQQGRMTRGQGYTRGSGGTDSRPRSGARPSDNSGGASASGGSGAGRSSSGGSSGGRTA</sequence>
<dbReference type="EMBL" id="UINC01101968">
    <property type="protein sequence ID" value="SVC63219.1"/>
    <property type="molecule type" value="Genomic_DNA"/>
</dbReference>